<feature type="non-terminal residue" evidence="9">
    <location>
        <position position="1"/>
    </location>
</feature>
<keyword evidence="5 7" id="KW-1133">Transmembrane helix</keyword>
<feature type="transmembrane region" description="Helical" evidence="7">
    <location>
        <begin position="231"/>
        <end position="248"/>
    </location>
</feature>
<dbReference type="GO" id="GO:0016020">
    <property type="term" value="C:membrane"/>
    <property type="evidence" value="ECO:0007669"/>
    <property type="project" value="TreeGrafter"/>
</dbReference>
<evidence type="ECO:0000256" key="1">
    <source>
        <dbReference type="ARBA" id="ARBA00004127"/>
    </source>
</evidence>
<keyword evidence="6 7" id="KW-0472">Membrane</keyword>
<evidence type="ECO:0000256" key="5">
    <source>
        <dbReference type="ARBA" id="ARBA00022989"/>
    </source>
</evidence>
<gene>
    <name evidence="9" type="ORF">S12H4_26284</name>
</gene>
<feature type="transmembrane region" description="Helical" evidence="7">
    <location>
        <begin position="150"/>
        <end position="172"/>
    </location>
</feature>
<dbReference type="AlphaFoldDB" id="X1SQ31"/>
<comment type="caution">
    <text evidence="9">The sequence shown here is derived from an EMBL/GenBank/DDBJ whole genome shotgun (WGS) entry which is preliminary data.</text>
</comment>
<reference evidence="9" key="1">
    <citation type="journal article" date="2014" name="Front. Microbiol.">
        <title>High frequency of phylogenetically diverse reductive dehalogenase-homologous genes in deep subseafloor sedimentary metagenomes.</title>
        <authorList>
            <person name="Kawai M."/>
            <person name="Futagami T."/>
            <person name="Toyoda A."/>
            <person name="Takaki Y."/>
            <person name="Nishi S."/>
            <person name="Hori S."/>
            <person name="Arai W."/>
            <person name="Tsubouchi T."/>
            <person name="Morono Y."/>
            <person name="Uchiyama I."/>
            <person name="Ito T."/>
            <person name="Fujiyama A."/>
            <person name="Inagaki F."/>
            <person name="Takami H."/>
        </authorList>
    </citation>
    <scope>NUCLEOTIDE SEQUENCE</scope>
    <source>
        <strain evidence="9">Expedition CK06-06</strain>
    </source>
</reference>
<dbReference type="PROSITE" id="PS50850">
    <property type="entry name" value="MFS"/>
    <property type="match status" value="1"/>
</dbReference>
<dbReference type="InterPro" id="IPR051788">
    <property type="entry name" value="MFS_Transporter"/>
</dbReference>
<evidence type="ECO:0000256" key="6">
    <source>
        <dbReference type="ARBA" id="ARBA00023136"/>
    </source>
</evidence>
<feature type="transmembrane region" description="Helical" evidence="7">
    <location>
        <begin position="88"/>
        <end position="109"/>
    </location>
</feature>
<dbReference type="GO" id="GO:0012505">
    <property type="term" value="C:endomembrane system"/>
    <property type="evidence" value="ECO:0007669"/>
    <property type="project" value="UniProtKB-SubCell"/>
</dbReference>
<name>X1SQ31_9ZZZZ</name>
<feature type="transmembrane region" description="Helical" evidence="7">
    <location>
        <begin position="193"/>
        <end position="211"/>
    </location>
</feature>
<dbReference type="SUPFAM" id="SSF103473">
    <property type="entry name" value="MFS general substrate transporter"/>
    <property type="match status" value="1"/>
</dbReference>
<organism evidence="9">
    <name type="scientific">marine sediment metagenome</name>
    <dbReference type="NCBI Taxonomy" id="412755"/>
    <lineage>
        <taxon>unclassified sequences</taxon>
        <taxon>metagenomes</taxon>
        <taxon>ecological metagenomes</taxon>
    </lineage>
</organism>
<dbReference type="InterPro" id="IPR020846">
    <property type="entry name" value="MFS_dom"/>
</dbReference>
<sequence length="293" mass="31721">GMLLFGIVIISLGSILPSVIEKFDLDKIQAGSLAAILPAGILVGSLVFGPVVDRYSYRNLFIICSILIIAGIEGIAFAKSIITLQASFFLIGFGGGAFNGGTSALVADISEEGPGKKSANLSLLGVFYGIGALGIPVLIAVLSSSWTFEIILQYTGLAIILPMIYFASIAYPPAKQKQGIPLKSGLGMIKDKHLVLLGLFLFFESAIESIISNWTTTFLQNENTINSADALFALSIYILSLTITRLVLSSLLRRIKPLHVLQFSIGVILIGIFLLLISHTWFWLIACLLYWYW</sequence>
<evidence type="ECO:0000256" key="3">
    <source>
        <dbReference type="ARBA" id="ARBA00022448"/>
    </source>
</evidence>
<dbReference type="GO" id="GO:0022857">
    <property type="term" value="F:transmembrane transporter activity"/>
    <property type="evidence" value="ECO:0007669"/>
    <property type="project" value="InterPro"/>
</dbReference>
<dbReference type="PANTHER" id="PTHR23514:SF3">
    <property type="entry name" value="BYPASS OF STOP CODON PROTEIN 6"/>
    <property type="match status" value="1"/>
</dbReference>
<keyword evidence="3" id="KW-0813">Transport</keyword>
<protein>
    <recommendedName>
        <fullName evidence="8">Major facilitator superfamily (MFS) profile domain-containing protein</fullName>
    </recommendedName>
</protein>
<feature type="transmembrane region" description="Helical" evidence="7">
    <location>
        <begin position="260"/>
        <end position="292"/>
    </location>
</feature>
<dbReference type="InterPro" id="IPR036259">
    <property type="entry name" value="MFS_trans_sf"/>
</dbReference>
<dbReference type="PANTHER" id="PTHR23514">
    <property type="entry name" value="BYPASS OF STOP CODON PROTEIN 6"/>
    <property type="match status" value="1"/>
</dbReference>
<evidence type="ECO:0000313" key="9">
    <source>
        <dbReference type="EMBL" id="GAI81256.1"/>
    </source>
</evidence>
<feature type="non-terminal residue" evidence="9">
    <location>
        <position position="293"/>
    </location>
</feature>
<feature type="domain" description="Major facilitator superfamily (MFS) profile" evidence="8">
    <location>
        <begin position="1"/>
        <end position="293"/>
    </location>
</feature>
<feature type="transmembrane region" description="Helical" evidence="7">
    <location>
        <begin position="28"/>
        <end position="48"/>
    </location>
</feature>
<dbReference type="Gene3D" id="1.20.1250.20">
    <property type="entry name" value="MFS general substrate transporter like domains"/>
    <property type="match status" value="2"/>
</dbReference>
<accession>X1SQ31</accession>
<proteinExistence type="inferred from homology"/>
<dbReference type="Pfam" id="PF07690">
    <property type="entry name" value="MFS_1"/>
    <property type="match status" value="1"/>
</dbReference>
<evidence type="ECO:0000256" key="4">
    <source>
        <dbReference type="ARBA" id="ARBA00022692"/>
    </source>
</evidence>
<dbReference type="InterPro" id="IPR011701">
    <property type="entry name" value="MFS"/>
</dbReference>
<feature type="transmembrane region" description="Helical" evidence="7">
    <location>
        <begin position="121"/>
        <end position="144"/>
    </location>
</feature>
<evidence type="ECO:0000259" key="8">
    <source>
        <dbReference type="PROSITE" id="PS50850"/>
    </source>
</evidence>
<evidence type="ECO:0000256" key="7">
    <source>
        <dbReference type="SAM" id="Phobius"/>
    </source>
</evidence>
<evidence type="ECO:0000256" key="2">
    <source>
        <dbReference type="ARBA" id="ARBA00008335"/>
    </source>
</evidence>
<dbReference type="EMBL" id="BARW01014896">
    <property type="protein sequence ID" value="GAI81256.1"/>
    <property type="molecule type" value="Genomic_DNA"/>
</dbReference>
<comment type="subcellular location">
    <subcellularLocation>
        <location evidence="1">Endomembrane system</location>
        <topology evidence="1">Multi-pass membrane protein</topology>
    </subcellularLocation>
</comment>
<keyword evidence="4 7" id="KW-0812">Transmembrane</keyword>
<comment type="similarity">
    <text evidence="2">Belongs to the major facilitator superfamily.</text>
</comment>
<feature type="transmembrane region" description="Helical" evidence="7">
    <location>
        <begin position="60"/>
        <end position="82"/>
    </location>
</feature>